<feature type="transmembrane region" description="Helical" evidence="1">
    <location>
        <begin position="47"/>
        <end position="67"/>
    </location>
</feature>
<evidence type="ECO:0000256" key="1">
    <source>
        <dbReference type="SAM" id="Phobius"/>
    </source>
</evidence>
<evidence type="ECO:0008006" key="8">
    <source>
        <dbReference type="Google" id="ProtNLM"/>
    </source>
</evidence>
<sequence length="135" mass="15461">MFFTQHVNKMLLVTGIGTAAAFAYAFFPQWAITHIGQLPYLEQDFVFYQHWGVMVGMMGVMMVGAAFKPQWRESIMLYSAVEKGFMVILLLLNYNSPHITGFLLAGAMDTFVVIWTLAYWKEQKTIRLQASTLQH</sequence>
<keyword evidence="1" id="KW-0812">Transmembrane</keyword>
<feature type="transmembrane region" description="Helical" evidence="1">
    <location>
        <begin position="7"/>
        <end position="27"/>
    </location>
</feature>
<evidence type="ECO:0000313" key="5">
    <source>
        <dbReference type="Proteomes" id="UP000197092"/>
    </source>
</evidence>
<dbReference type="RefSeq" id="WP_088877063.1">
    <property type="nucleotide sequence ID" value="NZ_CP018308.1"/>
</dbReference>
<dbReference type="EMBL" id="NWTN01000001">
    <property type="protein sequence ID" value="PRQ69262.1"/>
    <property type="molecule type" value="Genomic_DNA"/>
</dbReference>
<accession>A0A2C9PD03</accession>
<evidence type="ECO:0000313" key="3">
    <source>
        <dbReference type="EMBL" id="AYV22602.1"/>
    </source>
</evidence>
<reference evidence="5" key="1">
    <citation type="submission" date="2016-12" db="EMBL/GenBank/DDBJ databases">
        <title>Comparative genomic analysis reveals the diversity, evolution, and environmental adaptation strategies of the genus Vibrio.</title>
        <authorList>
            <person name="Lin H."/>
            <person name="Wang X."/>
            <person name="Zhang X.-H."/>
        </authorList>
    </citation>
    <scope>NUCLEOTIDE SEQUENCE [LARGE SCALE GENOMIC DNA]</scope>
    <source>
        <strain evidence="5">QT6D1</strain>
    </source>
</reference>
<organism evidence="3 7">
    <name type="scientific">Vibrio mediterranei</name>
    <dbReference type="NCBI Taxonomy" id="689"/>
    <lineage>
        <taxon>Bacteria</taxon>
        <taxon>Pseudomonadati</taxon>
        <taxon>Pseudomonadota</taxon>
        <taxon>Gammaproteobacteria</taxon>
        <taxon>Vibrionales</taxon>
        <taxon>Vibrionaceae</taxon>
        <taxon>Vibrio</taxon>
    </lineage>
</organism>
<reference evidence="3 7" key="5">
    <citation type="submission" date="2018-11" db="EMBL/GenBank/DDBJ databases">
        <title>Complete Genome Sequence of Vbrio mediterranei 117-T6: a Potential Pathogen Bacteria Isolated from the Conchocelis of Pyropia.</title>
        <authorList>
            <person name="Liu Q."/>
        </authorList>
    </citation>
    <scope>NUCLEOTIDE SEQUENCE [LARGE SCALE GENOMIC DNA]</scope>
    <source>
        <strain evidence="3 7">117-T6</strain>
    </source>
</reference>
<dbReference type="Proteomes" id="UP000279760">
    <property type="component" value="Chromosome 1"/>
</dbReference>
<evidence type="ECO:0000313" key="2">
    <source>
        <dbReference type="EMBL" id="ASI90578.1"/>
    </source>
</evidence>
<gene>
    <name evidence="2" type="ORF">BSZ05_12745</name>
    <name evidence="4" type="ORF">COR51_01340</name>
    <name evidence="3" type="ORF">ECB94_15700</name>
</gene>
<evidence type="ECO:0000313" key="7">
    <source>
        <dbReference type="Proteomes" id="UP000279760"/>
    </source>
</evidence>
<dbReference type="EMBL" id="CP018308">
    <property type="protein sequence ID" value="ASI90578.1"/>
    <property type="molecule type" value="Genomic_DNA"/>
</dbReference>
<dbReference type="KEGG" id="vsh:BSZ05_12745"/>
<reference evidence="4" key="2">
    <citation type="submission" date="2017-09" db="EMBL/GenBank/DDBJ databases">
        <authorList>
            <person name="Girard L."/>
            <person name="Lami R."/>
            <person name="Suzuki M."/>
            <person name="Baudart J."/>
        </authorList>
    </citation>
    <scope>NUCLEOTIDE SEQUENCE</scope>
    <source>
        <strain evidence="4">17LN0615E</strain>
    </source>
</reference>
<keyword evidence="6" id="KW-1185">Reference proteome</keyword>
<dbReference type="STRING" id="689.VME0621_02582"/>
<accession>A0A2S9ZU96</accession>
<reference evidence="2" key="3">
    <citation type="journal article" date="2018" name="BMC Genomics">
        <title>Comparative genomic analysis reveals the evolution and environmental adaptation strategies of vibrios.</title>
        <authorList>
            <person name="Lin H."/>
            <person name="Yu M."/>
            <person name="Wang X."/>
            <person name="Zhang X.H."/>
        </authorList>
    </citation>
    <scope>NUCLEOTIDE SEQUENCE</scope>
    <source>
        <strain evidence="2">QT6D1</strain>
    </source>
</reference>
<reference evidence="4 6" key="4">
    <citation type="submission" date="2018-03" db="EMBL/GenBank/DDBJ databases">
        <title>Genetic Diversity and Phenotypic Plasticity of AHL Mediated Quorum Sensing in Environmental Strains of Vibrio mediterranei.</title>
        <authorList>
            <person name="Lantoine F."/>
            <person name="Vouve F."/>
        </authorList>
    </citation>
    <scope>NUCLEOTIDE SEQUENCE [LARGE SCALE GENOMIC DNA]</scope>
    <source>
        <strain evidence="4 6">17LN0615E</strain>
    </source>
</reference>
<keyword evidence="1" id="KW-1133">Transmembrane helix</keyword>
<evidence type="ECO:0000313" key="6">
    <source>
        <dbReference type="Proteomes" id="UP000238163"/>
    </source>
</evidence>
<feature type="transmembrane region" description="Helical" evidence="1">
    <location>
        <begin position="98"/>
        <end position="120"/>
    </location>
</feature>
<proteinExistence type="predicted"/>
<dbReference type="AlphaFoldDB" id="A0A2C9PD03"/>
<dbReference type="Proteomes" id="UP000197092">
    <property type="component" value="Chromosome 1"/>
</dbReference>
<dbReference type="Proteomes" id="UP000238163">
    <property type="component" value="Unassembled WGS sequence"/>
</dbReference>
<protein>
    <recommendedName>
        <fullName evidence="8">DUF4345 domain-containing protein</fullName>
    </recommendedName>
</protein>
<evidence type="ECO:0000313" key="4">
    <source>
        <dbReference type="EMBL" id="PRQ69262.1"/>
    </source>
</evidence>
<dbReference type="EMBL" id="CP033577">
    <property type="protein sequence ID" value="AYV22602.1"/>
    <property type="molecule type" value="Genomic_DNA"/>
</dbReference>
<name>A0A2C9PD03_9VIBR</name>
<keyword evidence="1" id="KW-0472">Membrane</keyword>